<gene>
    <name evidence="5" type="ORF">VVR66_05045</name>
</gene>
<evidence type="ECO:0000256" key="1">
    <source>
        <dbReference type="ARBA" id="ARBA00022679"/>
    </source>
</evidence>
<keyword evidence="6" id="KW-1185">Reference proteome</keyword>
<dbReference type="GO" id="GO:0016779">
    <property type="term" value="F:nucleotidyltransferase activity"/>
    <property type="evidence" value="ECO:0007669"/>
    <property type="project" value="UniProtKB-KW"/>
</dbReference>
<accession>A0ABV3V2L6</accession>
<evidence type="ECO:0000256" key="2">
    <source>
        <dbReference type="ARBA" id="ARBA00022695"/>
    </source>
</evidence>
<evidence type="ECO:0000313" key="5">
    <source>
        <dbReference type="EMBL" id="MEX3594072.1"/>
    </source>
</evidence>
<dbReference type="PANTHER" id="PTHR43793">
    <property type="entry name" value="FAD SYNTHASE"/>
    <property type="match status" value="1"/>
</dbReference>
<dbReference type="Gene3D" id="3.40.50.620">
    <property type="entry name" value="HUPs"/>
    <property type="match status" value="1"/>
</dbReference>
<evidence type="ECO:0000259" key="4">
    <source>
        <dbReference type="Pfam" id="PF01467"/>
    </source>
</evidence>
<dbReference type="RefSeq" id="WP_368629650.1">
    <property type="nucleotide sequence ID" value="NZ_JAYWLT010000018.1"/>
</dbReference>
<dbReference type="InterPro" id="IPR014729">
    <property type="entry name" value="Rossmann-like_a/b/a_fold"/>
</dbReference>
<dbReference type="InterPro" id="IPR050385">
    <property type="entry name" value="Archaeal_FAD_synthase"/>
</dbReference>
<dbReference type="NCBIfam" id="TIGR00125">
    <property type="entry name" value="cyt_tran_rel"/>
    <property type="match status" value="1"/>
</dbReference>
<dbReference type="Pfam" id="PF01467">
    <property type="entry name" value="CTP_transf_like"/>
    <property type="match status" value="1"/>
</dbReference>
<keyword evidence="1" id="KW-0808">Transferase</keyword>
<evidence type="ECO:0000256" key="3">
    <source>
        <dbReference type="SAM" id="MobiDB-lite"/>
    </source>
</evidence>
<keyword evidence="2 5" id="KW-0548">Nucleotidyltransferase</keyword>
<feature type="compositionally biased region" description="Polar residues" evidence="3">
    <location>
        <begin position="1"/>
        <end position="16"/>
    </location>
</feature>
<dbReference type="InterPro" id="IPR004821">
    <property type="entry name" value="Cyt_trans-like"/>
</dbReference>
<dbReference type="Proteomes" id="UP001558481">
    <property type="component" value="Unassembled WGS sequence"/>
</dbReference>
<comment type="caution">
    <text evidence="5">The sequence shown here is derived from an EMBL/GenBank/DDBJ whole genome shotgun (WGS) entry which is preliminary data.</text>
</comment>
<feature type="domain" description="Cytidyltransferase-like" evidence="4">
    <location>
        <begin position="44"/>
        <end position="169"/>
    </location>
</feature>
<feature type="region of interest" description="Disordered" evidence="3">
    <location>
        <begin position="1"/>
        <end position="25"/>
    </location>
</feature>
<organism evidence="5 6">
    <name type="scientific">Kocuria carniphila</name>
    <dbReference type="NCBI Taxonomy" id="262208"/>
    <lineage>
        <taxon>Bacteria</taxon>
        <taxon>Bacillati</taxon>
        <taxon>Actinomycetota</taxon>
        <taxon>Actinomycetes</taxon>
        <taxon>Micrococcales</taxon>
        <taxon>Micrococcaceae</taxon>
        <taxon>Kocuria</taxon>
    </lineage>
</organism>
<proteinExistence type="predicted"/>
<reference evidence="5 6" key="1">
    <citation type="journal article" date="2024" name="Fungal Genet. Biol.">
        <title>The porcine skin microbiome exhibits broad fungal antagonism.</title>
        <authorList>
            <person name="De La Cruz K.F."/>
            <person name="Townsend E.C."/>
            <person name="Alex Cheong J.Z."/>
            <person name="Salamzade R."/>
            <person name="Liu A."/>
            <person name="Sandstrom S."/>
            <person name="Davila E."/>
            <person name="Huang L."/>
            <person name="Xu K.H."/>
            <person name="Wu S.Y."/>
            <person name="Meudt J.J."/>
            <person name="Shanmuganayagam D."/>
            <person name="Gibson A.L.F."/>
            <person name="Kalan L.R."/>
        </authorList>
    </citation>
    <scope>NUCLEOTIDE SEQUENCE [LARGE SCALE GENOMIC DNA]</scope>
    <source>
        <strain evidence="5 6">LK2625</strain>
    </source>
</reference>
<evidence type="ECO:0000313" key="6">
    <source>
        <dbReference type="Proteomes" id="UP001558481"/>
    </source>
</evidence>
<name>A0ABV3V2L6_9MICC</name>
<dbReference type="EMBL" id="JAYWLU010000004">
    <property type="protein sequence ID" value="MEX3594072.1"/>
    <property type="molecule type" value="Genomic_DNA"/>
</dbReference>
<protein>
    <submittedName>
        <fullName evidence="5">Adenylyltransferase/cytidyltransferase family protein</fullName>
    </submittedName>
</protein>
<dbReference type="PANTHER" id="PTHR43793:SF1">
    <property type="entry name" value="FAD SYNTHASE"/>
    <property type="match status" value="1"/>
</dbReference>
<dbReference type="SUPFAM" id="SSF52374">
    <property type="entry name" value="Nucleotidylyl transferase"/>
    <property type="match status" value="1"/>
</dbReference>
<sequence length="194" mass="21305">MGAERTTTSLSETVSEQDSHGHSGLGLSAAELRGLPQDSVVGYAAGAFDLFHVGHLNILRQAKRHCDYLIAGVVSDEMLELTKGRAPVVPAAERAEIVSHVKFVDEVHIESVEDKLDTWAHVRFDLFFKGDDWKGTPRGRDLEERFSEVGVELVYFPYTVHTSSTRLRTALDLLSTPQASKAPQTLKDGSQVSS</sequence>